<dbReference type="RefSeq" id="WP_117484956.1">
    <property type="nucleotide sequence ID" value="NZ_QVIG01000001.1"/>
</dbReference>
<sequence>MTNTFLRRLSLPAALAVLTVAASAFSTGTAHAAEPGGPCDPRVSRTGLYEVSTAVVEPVLTHRKGITIAPGTTGSVETTVTEVENVSTTFNASTEINAEAGAFFAKVSIKVGFSVQTSKSTTSTWSQKVTYNVNRPGDYMVFKGTHRIQGKADEYVCVNRPWSDPGDGYWAYAFGSHPTYSTFDAEMEGIVSCDTPVNPGTIQELARNLLVCH</sequence>
<comment type="caution">
    <text evidence="2">The sequence shown here is derived from an EMBL/GenBank/DDBJ whole genome shotgun (WGS) entry which is preliminary data.</text>
</comment>
<feature type="signal peptide" evidence="1">
    <location>
        <begin position="1"/>
        <end position="32"/>
    </location>
</feature>
<dbReference type="Proteomes" id="UP000263377">
    <property type="component" value="Unassembled WGS sequence"/>
</dbReference>
<evidence type="ECO:0000313" key="2">
    <source>
        <dbReference type="EMBL" id="RGD56506.1"/>
    </source>
</evidence>
<evidence type="ECO:0000256" key="1">
    <source>
        <dbReference type="SAM" id="SignalP"/>
    </source>
</evidence>
<accession>A0A372ZKZ4</accession>
<organism evidence="2 3">
    <name type="scientific">Kitasatospora xanthocidica</name>
    <dbReference type="NCBI Taxonomy" id="83382"/>
    <lineage>
        <taxon>Bacteria</taxon>
        <taxon>Bacillati</taxon>
        <taxon>Actinomycetota</taxon>
        <taxon>Actinomycetes</taxon>
        <taxon>Kitasatosporales</taxon>
        <taxon>Streptomycetaceae</taxon>
        <taxon>Kitasatospora</taxon>
    </lineage>
</organism>
<protein>
    <submittedName>
        <fullName evidence="2">Uncharacterized protein</fullName>
    </submittedName>
</protein>
<keyword evidence="3" id="KW-1185">Reference proteome</keyword>
<proteinExistence type="predicted"/>
<dbReference type="AlphaFoldDB" id="A0A372ZKZ4"/>
<evidence type="ECO:0000313" key="3">
    <source>
        <dbReference type="Proteomes" id="UP000263377"/>
    </source>
</evidence>
<keyword evidence="1" id="KW-0732">Signal</keyword>
<gene>
    <name evidence="2" type="ORF">DR950_00705</name>
</gene>
<dbReference type="EMBL" id="QVIG01000001">
    <property type="protein sequence ID" value="RGD56506.1"/>
    <property type="molecule type" value="Genomic_DNA"/>
</dbReference>
<reference evidence="2 3" key="1">
    <citation type="submission" date="2018-08" db="EMBL/GenBank/DDBJ databases">
        <title>Diversity &amp; Physiological Properties of Lignin-Decomposing Actinobacteria from Soil.</title>
        <authorList>
            <person name="Roh S.G."/>
            <person name="Kim S.B."/>
        </authorList>
    </citation>
    <scope>NUCLEOTIDE SEQUENCE [LARGE SCALE GENOMIC DNA]</scope>
    <source>
        <strain evidence="2 3">MMS17-GH009</strain>
    </source>
</reference>
<feature type="chain" id="PRO_5016927151" evidence="1">
    <location>
        <begin position="33"/>
        <end position="213"/>
    </location>
</feature>
<name>A0A372ZKZ4_9ACTN</name>